<dbReference type="Proteomes" id="UP000799755">
    <property type="component" value="Unassembled WGS sequence"/>
</dbReference>
<organism evidence="1 2">
    <name type="scientific">Lindgomyces ingoldianus</name>
    <dbReference type="NCBI Taxonomy" id="673940"/>
    <lineage>
        <taxon>Eukaryota</taxon>
        <taxon>Fungi</taxon>
        <taxon>Dikarya</taxon>
        <taxon>Ascomycota</taxon>
        <taxon>Pezizomycotina</taxon>
        <taxon>Dothideomycetes</taxon>
        <taxon>Pleosporomycetidae</taxon>
        <taxon>Pleosporales</taxon>
        <taxon>Lindgomycetaceae</taxon>
        <taxon>Lindgomyces</taxon>
    </lineage>
</organism>
<keyword evidence="2" id="KW-1185">Reference proteome</keyword>
<evidence type="ECO:0000313" key="1">
    <source>
        <dbReference type="EMBL" id="KAF2474312.1"/>
    </source>
</evidence>
<reference evidence="1" key="1">
    <citation type="journal article" date="2020" name="Stud. Mycol.">
        <title>101 Dothideomycetes genomes: a test case for predicting lifestyles and emergence of pathogens.</title>
        <authorList>
            <person name="Haridas S."/>
            <person name="Albert R."/>
            <person name="Binder M."/>
            <person name="Bloem J."/>
            <person name="Labutti K."/>
            <person name="Salamov A."/>
            <person name="Andreopoulos B."/>
            <person name="Baker S."/>
            <person name="Barry K."/>
            <person name="Bills G."/>
            <person name="Bluhm B."/>
            <person name="Cannon C."/>
            <person name="Castanera R."/>
            <person name="Culley D."/>
            <person name="Daum C."/>
            <person name="Ezra D."/>
            <person name="Gonzalez J."/>
            <person name="Henrissat B."/>
            <person name="Kuo A."/>
            <person name="Liang C."/>
            <person name="Lipzen A."/>
            <person name="Lutzoni F."/>
            <person name="Magnuson J."/>
            <person name="Mondo S."/>
            <person name="Nolan M."/>
            <person name="Ohm R."/>
            <person name="Pangilinan J."/>
            <person name="Park H.-J."/>
            <person name="Ramirez L."/>
            <person name="Alfaro M."/>
            <person name="Sun H."/>
            <person name="Tritt A."/>
            <person name="Yoshinaga Y."/>
            <person name="Zwiers L.-H."/>
            <person name="Turgeon B."/>
            <person name="Goodwin S."/>
            <person name="Spatafora J."/>
            <person name="Crous P."/>
            <person name="Grigoriev I."/>
        </authorList>
    </citation>
    <scope>NUCLEOTIDE SEQUENCE</scope>
    <source>
        <strain evidence="1">ATCC 200398</strain>
    </source>
</reference>
<protein>
    <submittedName>
        <fullName evidence="1">Uncharacterized protein</fullName>
    </submittedName>
</protein>
<sequence>MNYRNACESVSLRATHLVLRAIRFSRGPFSTTKGAFLDPSVQVGRNDTAYGAAHSKPSLIPVLNEWIVQSTYYEKSVETCLAYNTSAIEPLAGITEKIYRTQSSIVKYPSHA</sequence>
<proteinExistence type="predicted"/>
<dbReference type="EMBL" id="MU003498">
    <property type="protein sequence ID" value="KAF2474312.1"/>
    <property type="molecule type" value="Genomic_DNA"/>
</dbReference>
<accession>A0ACB6R709</accession>
<gene>
    <name evidence="1" type="ORF">BDR25DRAFT_351864</name>
</gene>
<name>A0ACB6R709_9PLEO</name>
<evidence type="ECO:0000313" key="2">
    <source>
        <dbReference type="Proteomes" id="UP000799755"/>
    </source>
</evidence>
<comment type="caution">
    <text evidence="1">The sequence shown here is derived from an EMBL/GenBank/DDBJ whole genome shotgun (WGS) entry which is preliminary data.</text>
</comment>